<proteinExistence type="predicted"/>
<feature type="compositionally biased region" description="Low complexity" evidence="1">
    <location>
        <begin position="514"/>
        <end position="523"/>
    </location>
</feature>
<protein>
    <submittedName>
        <fullName evidence="2">Uncharacterized protein</fullName>
    </submittedName>
</protein>
<sequence length="597" mass="64004">MSTVLACPKPERKPWMGSANPHVLMAHHHSLALHAAASWGLSHGHPGFKHLQHQAIHQQMVVQQSVQHAMQQAVQRQQHMQQVPTSGSAHAGSGLLGKASAWRPWSSQSQGEGLNIGVHKPMPTTLISRDVVRGANAGEHRVNSVESTTSGGQLNHTALSDNLSRKRPYSDAAASQDETESKGAKTARAQRMRARDATRGRGRKVAPPAAEQAEPNVDGNKHERRKGNETPYYKWKPTDHRRITCRALNALVDWGAFGHQSKRFNTEGDHCQGYSRELYEIILVDVFGPRFAKGGCWYKKCNAYIILAEMISRATNGRVRFTEEEARGPLNAEGCLVHTDGPAGGIIFRPGGTGAWTVNDAKLEAYGISKEEFGALCRDLPIPLPEPAETTILPALTKTQSDVTSIASGSQGWNFPEAAEAWSPNSDAAHTKVHPGHSGTGTELQGSGGGKDASGEQECTGSRGLGGSVESSETRSENGEDREGAPDDDCTQASGGEKAPATPAGSQAESERGATAAPEAAPPAADAAQRQLCLSKMWELAMEMNALYARGRRWELFREAAPGEALEQALVKTLHILNSELKDLSAAPGPATGAVYR</sequence>
<evidence type="ECO:0000256" key="1">
    <source>
        <dbReference type="SAM" id="MobiDB-lite"/>
    </source>
</evidence>
<dbReference type="EMBL" id="HBFA01006941">
    <property type="protein sequence ID" value="CAD8654765.1"/>
    <property type="molecule type" value="Transcribed_RNA"/>
</dbReference>
<feature type="region of interest" description="Disordered" evidence="1">
    <location>
        <begin position="416"/>
        <end position="523"/>
    </location>
</feature>
<dbReference type="AlphaFoldDB" id="A0A7S0N0M1"/>
<gene>
    <name evidence="2" type="ORF">POBO1169_LOCUS3613</name>
</gene>
<accession>A0A7S0N0M1</accession>
<feature type="compositionally biased region" description="Basic and acidic residues" evidence="1">
    <location>
        <begin position="472"/>
        <end position="485"/>
    </location>
</feature>
<name>A0A7S0N0M1_9CHLO</name>
<organism evidence="2">
    <name type="scientific">Pyramimonas obovata</name>
    <dbReference type="NCBI Taxonomy" id="1411642"/>
    <lineage>
        <taxon>Eukaryota</taxon>
        <taxon>Viridiplantae</taxon>
        <taxon>Chlorophyta</taxon>
        <taxon>Pyramimonadophyceae</taxon>
        <taxon>Pyramimonadales</taxon>
        <taxon>Pyramimonadaceae</taxon>
        <taxon>Pyramimonas</taxon>
        <taxon>Pyramimonas incertae sedis</taxon>
    </lineage>
</organism>
<feature type="compositionally biased region" description="Polar residues" evidence="1">
    <location>
        <begin position="144"/>
        <end position="162"/>
    </location>
</feature>
<reference evidence="2" key="1">
    <citation type="submission" date="2021-01" db="EMBL/GenBank/DDBJ databases">
        <authorList>
            <person name="Corre E."/>
            <person name="Pelletier E."/>
            <person name="Niang G."/>
            <person name="Scheremetjew M."/>
            <person name="Finn R."/>
            <person name="Kale V."/>
            <person name="Holt S."/>
            <person name="Cochrane G."/>
            <person name="Meng A."/>
            <person name="Brown T."/>
            <person name="Cohen L."/>
        </authorList>
    </citation>
    <scope>NUCLEOTIDE SEQUENCE</scope>
    <source>
        <strain evidence="2">CCMP722</strain>
    </source>
</reference>
<feature type="region of interest" description="Disordered" evidence="1">
    <location>
        <begin position="140"/>
        <end position="233"/>
    </location>
</feature>
<evidence type="ECO:0000313" key="2">
    <source>
        <dbReference type="EMBL" id="CAD8654765.1"/>
    </source>
</evidence>